<dbReference type="EMBL" id="WOSY01000010">
    <property type="protein sequence ID" value="NHN89205.1"/>
    <property type="molecule type" value="Genomic_DNA"/>
</dbReference>
<dbReference type="CDD" id="cd00761">
    <property type="entry name" value="Glyco_tranf_GTA_type"/>
    <property type="match status" value="1"/>
</dbReference>
<comment type="caution">
    <text evidence="2">The sequence shown here is derived from an EMBL/GenBank/DDBJ whole genome shotgun (WGS) entry which is preliminary data.</text>
</comment>
<dbReference type="PANTHER" id="PTHR22916:SF3">
    <property type="entry name" value="UDP-GLCNAC:BETAGAL BETA-1,3-N-ACETYLGLUCOSAMINYLTRANSFERASE-LIKE PROTEIN 1"/>
    <property type="match status" value="1"/>
</dbReference>
<dbReference type="PANTHER" id="PTHR22916">
    <property type="entry name" value="GLYCOSYLTRANSFERASE"/>
    <property type="match status" value="1"/>
</dbReference>
<evidence type="ECO:0000313" key="3">
    <source>
        <dbReference type="Proteomes" id="UP000631653"/>
    </source>
</evidence>
<dbReference type="SUPFAM" id="SSF53448">
    <property type="entry name" value="Nucleotide-diphospho-sugar transferases"/>
    <property type="match status" value="1"/>
</dbReference>
<dbReference type="InterPro" id="IPR001173">
    <property type="entry name" value="Glyco_trans_2-like"/>
</dbReference>
<protein>
    <submittedName>
        <fullName evidence="2">Glycosyltransferase</fullName>
    </submittedName>
</protein>
<evidence type="ECO:0000313" key="2">
    <source>
        <dbReference type="EMBL" id="NHN89205.1"/>
    </source>
</evidence>
<dbReference type="Pfam" id="PF00535">
    <property type="entry name" value="Glycos_transf_2"/>
    <property type="match status" value="1"/>
</dbReference>
<proteinExistence type="predicted"/>
<feature type="domain" description="Glycosyltransferase 2-like" evidence="1">
    <location>
        <begin position="6"/>
        <end position="125"/>
    </location>
</feature>
<gene>
    <name evidence="2" type="ORF">GOB81_11285</name>
</gene>
<sequence length="380" mass="42067">MTKIDVLIPAYNCKDYITQALRSIQDQTVRDIRLIVVDDGSTDGTGAIVQAAASADSRIVYHRQDNAGIVAAMNAGLALCTAPFVARMDGDDISYADRFEKQLAYLEAHPNCTGVGCRVRHIDEHSAPLGTTSKLKDMALANCFSFPAIEPYIIHPMLMAPRAAIEKAGGYRPVYNAEDSDLYWRLKDLGDLHVIDAVLGDYRMHSGSVSSASIVNGRQQAVWSQLAALSEQRRQQKKPDIAFTLEFAARIRSQKSLQDILQAATADMPESDRFWLTAATCAKLLELCYYRPFEPDRGDIQYIVGLHKLYPETSQQAHFNVLKEAELSAGIRLLLSVRIADAITLVGIRNVPVLLVRSLFRIAMPESLKEKIKKATGRSN</sequence>
<dbReference type="InterPro" id="IPR029044">
    <property type="entry name" value="Nucleotide-diphossugar_trans"/>
</dbReference>
<dbReference type="Gene3D" id="3.90.550.10">
    <property type="entry name" value="Spore Coat Polysaccharide Biosynthesis Protein SpsA, Chain A"/>
    <property type="match status" value="1"/>
</dbReference>
<evidence type="ECO:0000259" key="1">
    <source>
        <dbReference type="Pfam" id="PF00535"/>
    </source>
</evidence>
<dbReference type="RefSeq" id="WP_173570531.1">
    <property type="nucleotide sequence ID" value="NZ_WOSY01000010.1"/>
</dbReference>
<keyword evidence="3" id="KW-1185">Reference proteome</keyword>
<name>A0ABX0K1T2_9PROT</name>
<reference evidence="2 3" key="1">
    <citation type="journal article" date="2020" name="Int. J. Syst. Evol. Microbiol.">
        <title>Novel acetic acid bacteria from cider fermentations: Acetobacter conturbans sp. nov. and Acetobacter fallax sp. nov.</title>
        <authorList>
            <person name="Sombolestani A.S."/>
            <person name="Cleenwerck I."/>
            <person name="Cnockaert M."/>
            <person name="Borremans W."/>
            <person name="Wieme A.D."/>
            <person name="De Vuyst L."/>
            <person name="Vandamme P."/>
        </authorList>
    </citation>
    <scope>NUCLEOTIDE SEQUENCE [LARGE SCALE GENOMIC DNA]</scope>
    <source>
        <strain evidence="2 3">LMG 1627</strain>
    </source>
</reference>
<dbReference type="Proteomes" id="UP000631653">
    <property type="component" value="Unassembled WGS sequence"/>
</dbReference>
<organism evidence="2 3">
    <name type="scientific">Acetobacter conturbans</name>
    <dbReference type="NCBI Taxonomy" id="1737472"/>
    <lineage>
        <taxon>Bacteria</taxon>
        <taxon>Pseudomonadati</taxon>
        <taxon>Pseudomonadota</taxon>
        <taxon>Alphaproteobacteria</taxon>
        <taxon>Acetobacterales</taxon>
        <taxon>Acetobacteraceae</taxon>
        <taxon>Acetobacter</taxon>
    </lineage>
</organism>
<accession>A0ABX0K1T2</accession>